<dbReference type="CDD" id="cd16922">
    <property type="entry name" value="HATPase_EvgS-ArcB-TorS-like"/>
    <property type="match status" value="1"/>
</dbReference>
<keyword evidence="16" id="KW-0472">Membrane</keyword>
<keyword evidence="6" id="KW-0808">Transferase</keyword>
<evidence type="ECO:0000256" key="5">
    <source>
        <dbReference type="ARBA" id="ARBA00022553"/>
    </source>
</evidence>
<feature type="domain" description="Histidine kinase" evidence="17">
    <location>
        <begin position="301"/>
        <end position="507"/>
    </location>
</feature>
<evidence type="ECO:0000256" key="7">
    <source>
        <dbReference type="ARBA" id="ARBA00022741"/>
    </source>
</evidence>
<dbReference type="Gene3D" id="3.40.50.2300">
    <property type="match status" value="1"/>
</dbReference>
<dbReference type="Proteomes" id="UP000001511">
    <property type="component" value="Chromosome"/>
</dbReference>
<dbReference type="InterPro" id="IPR003661">
    <property type="entry name" value="HisK_dim/P_dom"/>
</dbReference>
<keyword evidence="16" id="KW-1133">Transmembrane helix</keyword>
<dbReference type="GO" id="GO:0016020">
    <property type="term" value="C:membrane"/>
    <property type="evidence" value="ECO:0007669"/>
    <property type="project" value="UniProtKB-SubCell"/>
</dbReference>
<dbReference type="InterPro" id="IPR036890">
    <property type="entry name" value="HATPase_C_sf"/>
</dbReference>
<dbReference type="CDD" id="cd06225">
    <property type="entry name" value="HAMP"/>
    <property type="match status" value="1"/>
</dbReference>
<dbReference type="InterPro" id="IPR011006">
    <property type="entry name" value="CheY-like_superfamily"/>
</dbReference>
<dbReference type="InterPro" id="IPR004358">
    <property type="entry name" value="Sig_transdc_His_kin-like_C"/>
</dbReference>
<evidence type="ECO:0000256" key="16">
    <source>
        <dbReference type="SAM" id="Phobius"/>
    </source>
</evidence>
<dbReference type="PROSITE" id="PS50110">
    <property type="entry name" value="RESPONSE_REGULATORY"/>
    <property type="match status" value="1"/>
</dbReference>
<keyword evidence="15" id="KW-0175">Coiled coil</keyword>
<evidence type="ECO:0000256" key="9">
    <source>
        <dbReference type="ARBA" id="ARBA00022840"/>
    </source>
</evidence>
<dbReference type="InterPro" id="IPR036097">
    <property type="entry name" value="HisK_dim/P_sf"/>
</dbReference>
<dbReference type="SMART" id="SM00387">
    <property type="entry name" value="HATPase_c"/>
    <property type="match status" value="1"/>
</dbReference>
<dbReference type="SUPFAM" id="SSF47384">
    <property type="entry name" value="Homodimeric domain of signal transducing histidine kinase"/>
    <property type="match status" value="1"/>
</dbReference>
<dbReference type="EC" id="2.7.13.3" evidence="4"/>
<keyword evidence="10" id="KW-0902">Two-component regulatory system</keyword>
<dbReference type="Gene3D" id="1.10.287.130">
    <property type="match status" value="1"/>
</dbReference>
<dbReference type="Pfam" id="PF00672">
    <property type="entry name" value="HAMP"/>
    <property type="match status" value="1"/>
</dbReference>
<dbReference type="InterPro" id="IPR003594">
    <property type="entry name" value="HATPase_dom"/>
</dbReference>
<feature type="domain" description="HAMP" evidence="19">
    <location>
        <begin position="206"/>
        <end position="258"/>
    </location>
</feature>
<evidence type="ECO:0000313" key="21">
    <source>
        <dbReference type="Proteomes" id="UP000001511"/>
    </source>
</evidence>
<keyword evidence="8 20" id="KW-0418">Kinase</keyword>
<dbReference type="InterPro" id="IPR003660">
    <property type="entry name" value="HAMP_dom"/>
</dbReference>
<dbReference type="Gene3D" id="6.10.340.10">
    <property type="match status" value="1"/>
</dbReference>
<keyword evidence="7" id="KW-0547">Nucleotide-binding</keyword>
<protein>
    <recommendedName>
        <fullName evidence="13">Circadian input-output histidine kinase CikA</fullName>
        <ecNumber evidence="4">2.7.13.3</ecNumber>
    </recommendedName>
    <alternativeName>
        <fullName evidence="12">Sensory/regulatory protein RpfC</fullName>
    </alternativeName>
</protein>
<dbReference type="CDD" id="cd00082">
    <property type="entry name" value="HisKA"/>
    <property type="match status" value="1"/>
</dbReference>
<dbReference type="PRINTS" id="PR00344">
    <property type="entry name" value="BCTRLSENSOR"/>
</dbReference>
<evidence type="ECO:0000256" key="13">
    <source>
        <dbReference type="ARBA" id="ARBA00074306"/>
    </source>
</evidence>
<dbReference type="GO" id="GO:0005524">
    <property type="term" value="F:ATP binding"/>
    <property type="evidence" value="ECO:0007669"/>
    <property type="project" value="UniProtKB-KW"/>
</dbReference>
<keyword evidence="21" id="KW-1185">Reference proteome</keyword>
<evidence type="ECO:0000256" key="10">
    <source>
        <dbReference type="ARBA" id="ARBA00023012"/>
    </source>
</evidence>
<dbReference type="KEGG" id="naz:Aazo_3528"/>
<comment type="subunit">
    <text evidence="11">At low DSF concentrations, interacts with RpfF.</text>
</comment>
<reference evidence="20 21" key="1">
    <citation type="journal article" date="2010" name="PLoS ONE">
        <title>Genome erosion in a nitrogen-fixing vertically transmitted endosymbiotic multicellular cyanobacterium.</title>
        <authorList>
            <person name="Ran L."/>
            <person name="Larsson J."/>
            <person name="Vigil-Stenman T."/>
            <person name="Nylander J.A."/>
            <person name="Ininbergs K."/>
            <person name="Zheng W.W."/>
            <person name="Lapidus A."/>
            <person name="Lowry S."/>
            <person name="Haselkorn R."/>
            <person name="Bergman B."/>
        </authorList>
    </citation>
    <scope>NUCLEOTIDE SEQUENCE [LARGE SCALE GENOMIC DNA]</scope>
    <source>
        <strain evidence="20 21">0708</strain>
    </source>
</reference>
<keyword evidence="16" id="KW-0812">Transmembrane</keyword>
<comment type="catalytic activity">
    <reaction evidence="1">
        <text>ATP + protein L-histidine = ADP + protein N-phospho-L-histidine.</text>
        <dbReference type="EC" id="2.7.13.3"/>
    </reaction>
</comment>
<dbReference type="PANTHER" id="PTHR45339">
    <property type="entry name" value="HYBRID SIGNAL TRANSDUCTION HISTIDINE KINASE J"/>
    <property type="match status" value="1"/>
</dbReference>
<dbReference type="eggNOG" id="COG2205">
    <property type="taxonomic scope" value="Bacteria"/>
</dbReference>
<dbReference type="HOGENOM" id="CLU_000445_104_15_3"/>
<dbReference type="SMART" id="SM00388">
    <property type="entry name" value="HisKA"/>
    <property type="match status" value="1"/>
</dbReference>
<dbReference type="PROSITE" id="PS50109">
    <property type="entry name" value="HIS_KIN"/>
    <property type="match status" value="1"/>
</dbReference>
<keyword evidence="5 14" id="KW-0597">Phosphoprotein</keyword>
<dbReference type="InterPro" id="IPR005467">
    <property type="entry name" value="His_kinase_dom"/>
</dbReference>
<keyword evidence="9" id="KW-0067">ATP-binding</keyword>
<evidence type="ECO:0000256" key="4">
    <source>
        <dbReference type="ARBA" id="ARBA00012438"/>
    </source>
</evidence>
<feature type="transmembrane region" description="Helical" evidence="16">
    <location>
        <begin position="12"/>
        <end position="29"/>
    </location>
</feature>
<dbReference type="SUPFAM" id="SSF55874">
    <property type="entry name" value="ATPase domain of HSP90 chaperone/DNA topoisomerase II/histidine kinase"/>
    <property type="match status" value="1"/>
</dbReference>
<evidence type="ECO:0000259" key="18">
    <source>
        <dbReference type="PROSITE" id="PS50110"/>
    </source>
</evidence>
<feature type="domain" description="Response regulatory" evidence="18">
    <location>
        <begin position="568"/>
        <end position="683"/>
    </location>
</feature>
<dbReference type="Pfam" id="PF00512">
    <property type="entry name" value="HisKA"/>
    <property type="match status" value="1"/>
</dbReference>
<feature type="coiled-coil region" evidence="15">
    <location>
        <begin position="260"/>
        <end position="294"/>
    </location>
</feature>
<dbReference type="SUPFAM" id="SSF158472">
    <property type="entry name" value="HAMP domain-like"/>
    <property type="match status" value="1"/>
</dbReference>
<dbReference type="Pfam" id="PF00072">
    <property type="entry name" value="Response_reg"/>
    <property type="match status" value="1"/>
</dbReference>
<dbReference type="FunFam" id="1.10.287.130:FF:000002">
    <property type="entry name" value="Two-component osmosensing histidine kinase"/>
    <property type="match status" value="1"/>
</dbReference>
<dbReference type="PANTHER" id="PTHR45339:SF1">
    <property type="entry name" value="HYBRID SIGNAL TRANSDUCTION HISTIDINE KINASE J"/>
    <property type="match status" value="1"/>
</dbReference>
<accession>D7E3G6</accession>
<feature type="modified residue" description="4-aspartylphosphate" evidence="14">
    <location>
        <position position="617"/>
    </location>
</feature>
<evidence type="ECO:0000256" key="8">
    <source>
        <dbReference type="ARBA" id="ARBA00022777"/>
    </source>
</evidence>
<comment type="similarity">
    <text evidence="3">In the N-terminal section; belongs to the phytochrome family.</text>
</comment>
<evidence type="ECO:0000256" key="11">
    <source>
        <dbReference type="ARBA" id="ARBA00064003"/>
    </source>
</evidence>
<dbReference type="FunFam" id="3.30.565.10:FF:000010">
    <property type="entry name" value="Sensor histidine kinase RcsC"/>
    <property type="match status" value="1"/>
</dbReference>
<comment type="subcellular location">
    <subcellularLocation>
        <location evidence="2">Membrane</location>
    </subcellularLocation>
</comment>
<dbReference type="SUPFAM" id="SSF52172">
    <property type="entry name" value="CheY-like"/>
    <property type="match status" value="1"/>
</dbReference>
<dbReference type="SMART" id="SM00448">
    <property type="entry name" value="REC"/>
    <property type="match status" value="1"/>
</dbReference>
<feature type="transmembrane region" description="Helical" evidence="16">
    <location>
        <begin position="187"/>
        <end position="204"/>
    </location>
</feature>
<evidence type="ECO:0000256" key="14">
    <source>
        <dbReference type="PROSITE-ProRule" id="PRU00169"/>
    </source>
</evidence>
<evidence type="ECO:0000259" key="19">
    <source>
        <dbReference type="PROSITE" id="PS50885"/>
    </source>
</evidence>
<dbReference type="RefSeq" id="WP_013192149.1">
    <property type="nucleotide sequence ID" value="NC_014248.1"/>
</dbReference>
<dbReference type="GO" id="GO:0000155">
    <property type="term" value="F:phosphorelay sensor kinase activity"/>
    <property type="evidence" value="ECO:0007669"/>
    <property type="project" value="InterPro"/>
</dbReference>
<dbReference type="AlphaFoldDB" id="D7E3G6"/>
<proteinExistence type="inferred from homology"/>
<evidence type="ECO:0000256" key="12">
    <source>
        <dbReference type="ARBA" id="ARBA00068150"/>
    </source>
</evidence>
<evidence type="ECO:0000313" key="20">
    <source>
        <dbReference type="EMBL" id="ADI65135.1"/>
    </source>
</evidence>
<dbReference type="CDD" id="cd17546">
    <property type="entry name" value="REC_hyHK_CKI1_RcsC-like"/>
    <property type="match status" value="1"/>
</dbReference>
<dbReference type="EMBL" id="CP002059">
    <property type="protein sequence ID" value="ADI65135.1"/>
    <property type="molecule type" value="Genomic_DNA"/>
</dbReference>
<evidence type="ECO:0000256" key="3">
    <source>
        <dbReference type="ARBA" id="ARBA00006402"/>
    </source>
</evidence>
<evidence type="ECO:0000256" key="1">
    <source>
        <dbReference type="ARBA" id="ARBA00000085"/>
    </source>
</evidence>
<dbReference type="SMART" id="SM00304">
    <property type="entry name" value="HAMP"/>
    <property type="match status" value="1"/>
</dbReference>
<dbReference type="Gene3D" id="3.30.565.10">
    <property type="entry name" value="Histidine kinase-like ATPase, C-terminal domain"/>
    <property type="match status" value="1"/>
</dbReference>
<evidence type="ECO:0000259" key="17">
    <source>
        <dbReference type="PROSITE" id="PS50109"/>
    </source>
</evidence>
<organism evidence="20 21">
    <name type="scientific">Nostoc azollae (strain 0708)</name>
    <name type="common">Anabaena azollae (strain 0708)</name>
    <dbReference type="NCBI Taxonomy" id="551115"/>
    <lineage>
        <taxon>Bacteria</taxon>
        <taxon>Bacillati</taxon>
        <taxon>Cyanobacteriota</taxon>
        <taxon>Cyanophyceae</taxon>
        <taxon>Nostocales</taxon>
        <taxon>Nostocaceae</taxon>
        <taxon>Trichormus</taxon>
    </lineage>
</organism>
<evidence type="ECO:0000256" key="6">
    <source>
        <dbReference type="ARBA" id="ARBA00022679"/>
    </source>
</evidence>
<dbReference type="PROSITE" id="PS50885">
    <property type="entry name" value="HAMP"/>
    <property type="match status" value="1"/>
</dbReference>
<evidence type="ECO:0000256" key="2">
    <source>
        <dbReference type="ARBA" id="ARBA00004370"/>
    </source>
</evidence>
<sequence length="690" mass="77086">MMKKFPLPLRYSIPLILIFFGGLFGITSFNKEITETYKKTELSTKNYLRISAGQTSKILDYLYGRSDIKDGETSIISQLSNDPNIDVLMVIDEQDIIHVSNRYELKNTPISNTVAAAYASKLTTVRATLTGEVILSQDKQKLIAIYPILLQVLPDEVSSSRVGILFFEYDLTRAKQQAFCDALRRSLMFNIFLTIFCLGLWLFFDLTLTRRVSLLVAASNSLAEGNFNVRTRLLGSDELVQISVAFDHMASKIQENTLILQQELIKREIIEAKLKETNEQLSISNIELASLTKAKSEFLSNMSHEIRTPMNGVICMAELLSMKNLSEEQQDIVQTIRDSGNALLVIINDILDFSKIESGNLQLEEHRFILRDIIKSVFKLLSTQAATKNIHLEYSINPDVPTNILGDATRLRQVLLNLISNAIKFTEHGHVSIAVLANKHQEDQKIELMISIKDTGIGIEHDRLNQLFQPFTQADTSISRKYGGTGLGLAISKSLVNLMGGKIWVESLGNIGGHPPENWLSNWVNNHLPGSIFHFTFIAKVVLPSSLISGKSPQVFPVTTISKISTLKILLAEDNKINQKVVLLTLKKLGYSADIANNGLEVLEKIETQVYDVILMDMQMPEMDGIAATQIIRQSAKVQPYIIALTANALDADRQICLNVGMNDYISKPIVIADFQEALKNAATIKLPKF</sequence>
<name>D7E3G6_NOSA0</name>
<evidence type="ECO:0000256" key="15">
    <source>
        <dbReference type="SAM" id="Coils"/>
    </source>
</evidence>
<gene>
    <name evidence="20" type="ordered locus">Aazo_3528</name>
</gene>
<dbReference type="Pfam" id="PF02518">
    <property type="entry name" value="HATPase_c"/>
    <property type="match status" value="1"/>
</dbReference>
<dbReference type="InterPro" id="IPR001789">
    <property type="entry name" value="Sig_transdc_resp-reg_receiver"/>
</dbReference>
<dbReference type="STRING" id="551115.Aazo_3528"/>